<evidence type="ECO:0000256" key="7">
    <source>
        <dbReference type="ARBA" id="ARBA00022927"/>
    </source>
</evidence>
<keyword evidence="9" id="KW-0472">Membrane</keyword>
<comment type="subcellular location">
    <subcellularLocation>
        <location evidence="1">Cell inner membrane</location>
        <topology evidence="1">Single-pass membrane protein</topology>
    </subcellularLocation>
</comment>
<evidence type="ECO:0000256" key="6">
    <source>
        <dbReference type="ARBA" id="ARBA00022692"/>
    </source>
</evidence>
<dbReference type="GO" id="GO:0005886">
    <property type="term" value="C:plasma membrane"/>
    <property type="evidence" value="ECO:0007669"/>
    <property type="project" value="UniProtKB-SubCell"/>
</dbReference>
<dbReference type="KEGG" id="melm:C7H73_14545"/>
<feature type="domain" description="GspL periplasmic" evidence="11">
    <location>
        <begin position="264"/>
        <end position="389"/>
    </location>
</feature>
<dbReference type="GO" id="GO:0015628">
    <property type="term" value="P:protein secretion by the type II secretion system"/>
    <property type="evidence" value="ECO:0007669"/>
    <property type="project" value="InterPro"/>
</dbReference>
<evidence type="ECO:0000259" key="11">
    <source>
        <dbReference type="Pfam" id="PF12693"/>
    </source>
</evidence>
<dbReference type="GO" id="GO:0015627">
    <property type="term" value="C:type II protein secretion system complex"/>
    <property type="evidence" value="ECO:0007669"/>
    <property type="project" value="InterPro"/>
</dbReference>
<reference evidence="13" key="1">
    <citation type="submission" date="2018-03" db="EMBL/GenBank/DDBJ databases">
        <title>Genome sequencing of Melaminivora sp. strain SC2-7.</title>
        <authorList>
            <person name="Kim S.-J."/>
            <person name="Heo J."/>
            <person name="Ahn J.-H."/>
            <person name="Kwon S.-W."/>
        </authorList>
    </citation>
    <scope>NUCLEOTIDE SEQUENCE [LARGE SCALE GENOMIC DNA]</scope>
    <source>
        <strain evidence="13">SC2-7</strain>
    </source>
</reference>
<evidence type="ECO:0000256" key="2">
    <source>
        <dbReference type="ARBA" id="ARBA00005318"/>
    </source>
</evidence>
<feature type="domain" description="GspL cytoplasmic actin-ATPase-like" evidence="10">
    <location>
        <begin position="7"/>
        <end position="140"/>
    </location>
</feature>
<keyword evidence="7" id="KW-0653">Protein transport</keyword>
<evidence type="ECO:0000256" key="1">
    <source>
        <dbReference type="ARBA" id="ARBA00004377"/>
    </source>
</evidence>
<evidence type="ECO:0000256" key="3">
    <source>
        <dbReference type="ARBA" id="ARBA00022448"/>
    </source>
</evidence>
<dbReference type="AlphaFoldDB" id="A0A2P1NNX9"/>
<dbReference type="InterPro" id="IPR007812">
    <property type="entry name" value="T2SS_protein-GspL"/>
</dbReference>
<evidence type="ECO:0000256" key="5">
    <source>
        <dbReference type="ARBA" id="ARBA00022519"/>
    </source>
</evidence>
<dbReference type="SUPFAM" id="SSF53067">
    <property type="entry name" value="Actin-like ATPase domain"/>
    <property type="match status" value="1"/>
</dbReference>
<evidence type="ECO:0000313" key="13">
    <source>
        <dbReference type="Proteomes" id="UP000241829"/>
    </source>
</evidence>
<dbReference type="Pfam" id="PF12693">
    <property type="entry name" value="GspL_C"/>
    <property type="match status" value="1"/>
</dbReference>
<evidence type="ECO:0000256" key="8">
    <source>
        <dbReference type="ARBA" id="ARBA00022989"/>
    </source>
</evidence>
<proteinExistence type="inferred from homology"/>
<keyword evidence="13" id="KW-1185">Reference proteome</keyword>
<keyword evidence="6" id="KW-0812">Transmembrane</keyword>
<accession>A0A2P1NNX9</accession>
<comment type="similarity">
    <text evidence="2">Belongs to the GSP L family.</text>
</comment>
<evidence type="ECO:0000256" key="4">
    <source>
        <dbReference type="ARBA" id="ARBA00022475"/>
    </source>
</evidence>
<evidence type="ECO:0000259" key="10">
    <source>
        <dbReference type="Pfam" id="PF05134"/>
    </source>
</evidence>
<protein>
    <submittedName>
        <fullName evidence="12">General secretion pathway protein GspL</fullName>
    </submittedName>
</protein>
<dbReference type="RefSeq" id="WP_106847316.1">
    <property type="nucleotide sequence ID" value="NZ_CP027792.1"/>
</dbReference>
<gene>
    <name evidence="12" type="ORF">C7H73_14545</name>
</gene>
<dbReference type="GO" id="GO:0009276">
    <property type="term" value="C:Gram-negative-bacterium-type cell wall"/>
    <property type="evidence" value="ECO:0007669"/>
    <property type="project" value="InterPro"/>
</dbReference>
<dbReference type="InterPro" id="IPR024230">
    <property type="entry name" value="GspL_cyto_dom"/>
</dbReference>
<sequence length="412" mass="42582">MSTLVITLPLAAPEAADRYGYVLSSDGHAVTRHASASAALLPGPGRAGEIVAVVPARALSWQRVTLPPGALAQAARVRAVLEGLLEEHLLDDPATLHFALAPGAQSGAPAWVAVCDRAWLRSALQALEAAGRPADRVVPEFAPGPTASGQPEITVLGTPEDAQLVLAGQGEQQAVAVLPLAAAPALLAPPADDAPPVRAEPAVVALAERLLAPRRVAMQPAAQRLLAAARGPWDLAQLDLASSGRKRALRRAAAAANAFLRAPQWRAARWGLAAALLVQVVGLNLWAWQDRQVVAAKQAAARGLLTQTFPQVQVVVDAPVQMERELARLRQQAGGLSASDLEPLMAAAGAAMPPGATPAAVQYASGELRLRGVQLADAELDEARQRLAALGASANVQDDALLVRPAPATGQP</sequence>
<evidence type="ECO:0000313" key="12">
    <source>
        <dbReference type="EMBL" id="AVP58768.1"/>
    </source>
</evidence>
<keyword evidence="8" id="KW-1133">Transmembrane helix</keyword>
<dbReference type="InterPro" id="IPR043129">
    <property type="entry name" value="ATPase_NBD"/>
</dbReference>
<keyword evidence="5" id="KW-0997">Cell inner membrane</keyword>
<dbReference type="OrthoDB" id="8557903at2"/>
<evidence type="ECO:0000256" key="9">
    <source>
        <dbReference type="ARBA" id="ARBA00023136"/>
    </source>
</evidence>
<dbReference type="NCBIfam" id="TIGR01709">
    <property type="entry name" value="typeII_sec_gspL"/>
    <property type="match status" value="1"/>
</dbReference>
<organism evidence="12 13">
    <name type="scientific">Pulveribacter suum</name>
    <dbReference type="NCBI Taxonomy" id="2116657"/>
    <lineage>
        <taxon>Bacteria</taxon>
        <taxon>Pseudomonadati</taxon>
        <taxon>Pseudomonadota</taxon>
        <taxon>Betaproteobacteria</taxon>
        <taxon>Burkholderiales</taxon>
        <taxon>Comamonadaceae</taxon>
        <taxon>Pulveribacter</taxon>
    </lineage>
</organism>
<dbReference type="Pfam" id="PF05134">
    <property type="entry name" value="T2SSL"/>
    <property type="match status" value="1"/>
</dbReference>
<keyword evidence="4" id="KW-1003">Cell membrane</keyword>
<dbReference type="EMBL" id="CP027792">
    <property type="protein sequence ID" value="AVP58768.1"/>
    <property type="molecule type" value="Genomic_DNA"/>
</dbReference>
<dbReference type="Proteomes" id="UP000241829">
    <property type="component" value="Chromosome"/>
</dbReference>
<keyword evidence="3" id="KW-0813">Transport</keyword>
<dbReference type="Gene3D" id="3.30.420.380">
    <property type="match status" value="1"/>
</dbReference>
<name>A0A2P1NNX9_9BURK</name>
<dbReference type="InterPro" id="IPR025691">
    <property type="entry name" value="GspL_pp_dom"/>
</dbReference>